<evidence type="ECO:0000256" key="1">
    <source>
        <dbReference type="ARBA" id="ARBA00023157"/>
    </source>
</evidence>
<dbReference type="OrthoDB" id="6236007at2759"/>
<dbReference type="InterPro" id="IPR050780">
    <property type="entry name" value="Mucin_vWF_Thrombospondin_sf"/>
</dbReference>
<dbReference type="SMART" id="SM00216">
    <property type="entry name" value="VWD"/>
    <property type="match status" value="1"/>
</dbReference>
<dbReference type="PANTHER" id="PTHR11339">
    <property type="entry name" value="EXTRACELLULAR MATRIX GLYCOPROTEIN RELATED"/>
    <property type="match status" value="1"/>
</dbReference>
<organism evidence="4 5">
    <name type="scientific">Chionis minor</name>
    <name type="common">Black-faced sheathbill</name>
    <dbReference type="NCBI Taxonomy" id="227182"/>
    <lineage>
        <taxon>Eukaryota</taxon>
        <taxon>Metazoa</taxon>
        <taxon>Chordata</taxon>
        <taxon>Craniata</taxon>
        <taxon>Vertebrata</taxon>
        <taxon>Euteleostomi</taxon>
        <taxon>Archelosauria</taxon>
        <taxon>Archosauria</taxon>
        <taxon>Dinosauria</taxon>
        <taxon>Saurischia</taxon>
        <taxon>Theropoda</taxon>
        <taxon>Coelurosauria</taxon>
        <taxon>Aves</taxon>
        <taxon>Neognathae</taxon>
        <taxon>Neoaves</taxon>
        <taxon>Charadriiformes</taxon>
        <taxon>Chionididae</taxon>
        <taxon>Chionis</taxon>
    </lineage>
</organism>
<evidence type="ECO:0000256" key="2">
    <source>
        <dbReference type="ARBA" id="ARBA00023180"/>
    </source>
</evidence>
<dbReference type="EMBL" id="VZSF01004248">
    <property type="protein sequence ID" value="NWY54563.1"/>
    <property type="molecule type" value="Genomic_DNA"/>
</dbReference>
<dbReference type="InterPro" id="IPR001846">
    <property type="entry name" value="VWF_type-D"/>
</dbReference>
<dbReference type="Proteomes" id="UP000557271">
    <property type="component" value="Unassembled WGS sequence"/>
</dbReference>
<keyword evidence="5" id="KW-1185">Reference proteome</keyword>
<feature type="non-terminal residue" evidence="4">
    <location>
        <position position="198"/>
    </location>
</feature>
<protein>
    <submittedName>
        <fullName evidence="4">FCGBP protein</fullName>
    </submittedName>
</protein>
<feature type="non-terminal residue" evidence="4">
    <location>
        <position position="1"/>
    </location>
</feature>
<sequence length="198" mass="21122">MQCQAARCPFGQTCGLKDGVRSCVEQPGRCALAPASHFASFDGATGTVTATGIYVLAAVCDPLRPVWFRLLADVGDTWDRPTVVALHLFISRAFLTVKRENVWVNGLPVTLPVEVSGTVTVNETQGTIRVTQEPEFVISLSPAGEVTVTAAQDLSQQLCGFCGNYDGDAANDLRGPDGKLVENVEGVAKAWRAPDFSH</sequence>
<gene>
    <name evidence="4" type="primary">Fcgbp_3</name>
    <name evidence="4" type="ORF">CHIMIN_R15792</name>
</gene>
<dbReference type="AlphaFoldDB" id="A0A7K7FB88"/>
<proteinExistence type="predicted"/>
<comment type="caution">
    <text evidence="4">The sequence shown here is derived from an EMBL/GenBank/DDBJ whole genome shotgun (WGS) entry which is preliminary data.</text>
</comment>
<keyword evidence="1" id="KW-1015">Disulfide bond</keyword>
<evidence type="ECO:0000259" key="3">
    <source>
        <dbReference type="PROSITE" id="PS51233"/>
    </source>
</evidence>
<reference evidence="4 5" key="1">
    <citation type="submission" date="2019-09" db="EMBL/GenBank/DDBJ databases">
        <title>Bird 10,000 Genomes (B10K) Project - Family phase.</title>
        <authorList>
            <person name="Zhang G."/>
        </authorList>
    </citation>
    <scope>NUCLEOTIDE SEQUENCE [LARGE SCALE GENOMIC DNA]</scope>
    <source>
        <strain evidence="4">B10K-UC-030-51</strain>
    </source>
</reference>
<accession>A0A7K7FB88</accession>
<name>A0A7K7FB88_CHIMN</name>
<dbReference type="PROSITE" id="PS51233">
    <property type="entry name" value="VWFD"/>
    <property type="match status" value="1"/>
</dbReference>
<feature type="domain" description="VWFD" evidence="3">
    <location>
        <begin position="28"/>
        <end position="198"/>
    </location>
</feature>
<evidence type="ECO:0000313" key="4">
    <source>
        <dbReference type="EMBL" id="NWY54563.1"/>
    </source>
</evidence>
<evidence type="ECO:0000313" key="5">
    <source>
        <dbReference type="Proteomes" id="UP000557271"/>
    </source>
</evidence>
<dbReference type="Pfam" id="PF00094">
    <property type="entry name" value="VWD"/>
    <property type="match status" value="1"/>
</dbReference>
<keyword evidence="2" id="KW-0325">Glycoprotein</keyword>